<feature type="transmembrane region" description="Helical" evidence="1">
    <location>
        <begin position="21"/>
        <end position="39"/>
    </location>
</feature>
<dbReference type="InterPro" id="IPR051599">
    <property type="entry name" value="Cell_Envelope_Assoc"/>
</dbReference>
<organism evidence="3 4">
    <name type="scientific">Paenarthrobacter nicotinovorans</name>
    <name type="common">Arthrobacter nicotinovorans</name>
    <dbReference type="NCBI Taxonomy" id="29320"/>
    <lineage>
        <taxon>Bacteria</taxon>
        <taxon>Bacillati</taxon>
        <taxon>Actinomycetota</taxon>
        <taxon>Actinomycetes</taxon>
        <taxon>Micrococcales</taxon>
        <taxon>Micrococcaceae</taxon>
        <taxon>Paenarthrobacter</taxon>
    </lineage>
</organism>
<proteinExistence type="predicted"/>
<dbReference type="Proteomes" id="UP001448614">
    <property type="component" value="Unassembled WGS sequence"/>
</dbReference>
<gene>
    <name evidence="3" type="ORF">V3C41_00040</name>
</gene>
<sequence length="332" mass="35787">MIGLLLIGLFFASYQTDRRRLRNGVFAVAGAWVLLQALLRFLMSVDPWFEWLVLLVWLSPPFCAFVFAGFLIANGVIMIRKEGRTTSSLLPFAVGLAVFLAPVVAVLFVLTEQPVLVGMAALAFFLCAYLGCAFIVFLGCAFIYSKMRHTGNPAAIIVLGSGLINGKVPPLLASRLDKALEIYDAAGPSKPLLLPSGGQGSDEPRPESNAMKEYLVGRGAVESDVVEESMSTTTGENLKYSAALLADRRIDGPVLVCTNNYHALRAALLSRRHKIDAEVVGAPTARYFVPSAFLREFAAVMRDHPIANLVLCLPMLGLAALITVGLMNASVV</sequence>
<name>A0ABV0GLJ0_PAENI</name>
<keyword evidence="1" id="KW-1133">Transmembrane helix</keyword>
<feature type="transmembrane region" description="Helical" evidence="1">
    <location>
        <begin position="116"/>
        <end position="144"/>
    </location>
</feature>
<feature type="transmembrane region" description="Helical" evidence="1">
    <location>
        <begin position="306"/>
        <end position="327"/>
    </location>
</feature>
<comment type="caution">
    <text evidence="3">The sequence shown here is derived from an EMBL/GenBank/DDBJ whole genome shotgun (WGS) entry which is preliminary data.</text>
</comment>
<feature type="domain" description="DUF218" evidence="2">
    <location>
        <begin position="155"/>
        <end position="294"/>
    </location>
</feature>
<feature type="transmembrane region" description="Helical" evidence="1">
    <location>
        <begin position="89"/>
        <end position="110"/>
    </location>
</feature>
<dbReference type="Gene3D" id="3.40.50.620">
    <property type="entry name" value="HUPs"/>
    <property type="match status" value="1"/>
</dbReference>
<feature type="transmembrane region" description="Helical" evidence="1">
    <location>
        <begin position="51"/>
        <end position="77"/>
    </location>
</feature>
<protein>
    <submittedName>
        <fullName evidence="3">YdcF family protein</fullName>
    </submittedName>
</protein>
<keyword evidence="1" id="KW-0472">Membrane</keyword>
<evidence type="ECO:0000313" key="4">
    <source>
        <dbReference type="Proteomes" id="UP001448614"/>
    </source>
</evidence>
<evidence type="ECO:0000313" key="3">
    <source>
        <dbReference type="EMBL" id="MEO3939456.1"/>
    </source>
</evidence>
<reference evidence="3 4" key="1">
    <citation type="journal article" date="2024" name="Appl. Microbiol. Biotechnol.">
        <title>Biosynthetic gene clusters with biotechnological applications in novel Antarctic isolates from Actinomycetota.</title>
        <authorList>
            <person name="Bruna P."/>
            <person name="Nunez-Montero K."/>
            <person name="Contreras M.J."/>
            <person name="Leal K."/>
            <person name="Garcia M."/>
            <person name="Abanto M."/>
            <person name="Barrientos L."/>
        </authorList>
    </citation>
    <scope>NUCLEOTIDE SEQUENCE [LARGE SCALE GENOMIC DNA]</scope>
    <source>
        <strain evidence="3 4">Se16.17</strain>
    </source>
</reference>
<dbReference type="Pfam" id="PF02698">
    <property type="entry name" value="DUF218"/>
    <property type="match status" value="1"/>
</dbReference>
<dbReference type="InterPro" id="IPR014729">
    <property type="entry name" value="Rossmann-like_a/b/a_fold"/>
</dbReference>
<dbReference type="PANTHER" id="PTHR30336">
    <property type="entry name" value="INNER MEMBRANE PROTEIN, PROBABLE PERMEASE"/>
    <property type="match status" value="1"/>
</dbReference>
<dbReference type="EMBL" id="JBBMFV010000001">
    <property type="protein sequence ID" value="MEO3939456.1"/>
    <property type="molecule type" value="Genomic_DNA"/>
</dbReference>
<keyword evidence="1" id="KW-0812">Transmembrane</keyword>
<keyword evidence="4" id="KW-1185">Reference proteome</keyword>
<dbReference type="PANTHER" id="PTHR30336:SF4">
    <property type="entry name" value="ENVELOPE BIOGENESIS FACTOR ELYC"/>
    <property type="match status" value="1"/>
</dbReference>
<evidence type="ECO:0000259" key="2">
    <source>
        <dbReference type="Pfam" id="PF02698"/>
    </source>
</evidence>
<dbReference type="InterPro" id="IPR003848">
    <property type="entry name" value="DUF218"/>
</dbReference>
<dbReference type="CDD" id="cd06259">
    <property type="entry name" value="YdcF-like"/>
    <property type="match status" value="1"/>
</dbReference>
<accession>A0ABV0GLJ0</accession>
<evidence type="ECO:0000256" key="1">
    <source>
        <dbReference type="SAM" id="Phobius"/>
    </source>
</evidence>
<dbReference type="RefSeq" id="WP_347781446.1">
    <property type="nucleotide sequence ID" value="NZ_JBBMFV010000001.1"/>
</dbReference>